<evidence type="ECO:0000256" key="1">
    <source>
        <dbReference type="SAM" id="Phobius"/>
    </source>
</evidence>
<sequence length="120" mass="12951">MDGVSSSGKKCSVVVALTDEHIYRMHQLSALSHKVTTYPCSTSSDTMKLLFALFAVCLIACAFAAPEKRFVLVDLQKEAAKILQCEATLNQAVCEDCCASTSWYHPGEQVACETACGILP</sequence>
<keyword evidence="1" id="KW-1133">Transmembrane helix</keyword>
<organism evidence="2 3">
    <name type="scientific">Plakobranchus ocellatus</name>
    <dbReference type="NCBI Taxonomy" id="259542"/>
    <lineage>
        <taxon>Eukaryota</taxon>
        <taxon>Metazoa</taxon>
        <taxon>Spiralia</taxon>
        <taxon>Lophotrochozoa</taxon>
        <taxon>Mollusca</taxon>
        <taxon>Gastropoda</taxon>
        <taxon>Heterobranchia</taxon>
        <taxon>Euthyneura</taxon>
        <taxon>Panpulmonata</taxon>
        <taxon>Sacoglossa</taxon>
        <taxon>Placobranchoidea</taxon>
        <taxon>Plakobranchidae</taxon>
        <taxon>Plakobranchus</taxon>
    </lineage>
</organism>
<evidence type="ECO:0000313" key="2">
    <source>
        <dbReference type="EMBL" id="GFO27076.1"/>
    </source>
</evidence>
<protein>
    <submittedName>
        <fullName evidence="2">Uncharacterized protein</fullName>
    </submittedName>
</protein>
<keyword evidence="3" id="KW-1185">Reference proteome</keyword>
<proteinExistence type="predicted"/>
<gene>
    <name evidence="2" type="ORF">PoB_005358100</name>
</gene>
<keyword evidence="1" id="KW-0472">Membrane</keyword>
<dbReference type="AlphaFoldDB" id="A0AAV4C6W5"/>
<dbReference type="EMBL" id="BLXT01005881">
    <property type="protein sequence ID" value="GFO27076.1"/>
    <property type="molecule type" value="Genomic_DNA"/>
</dbReference>
<feature type="transmembrane region" description="Helical" evidence="1">
    <location>
        <begin position="49"/>
        <end position="66"/>
    </location>
</feature>
<name>A0AAV4C6W5_9GAST</name>
<dbReference type="Proteomes" id="UP000735302">
    <property type="component" value="Unassembled WGS sequence"/>
</dbReference>
<accession>A0AAV4C6W5</accession>
<evidence type="ECO:0000313" key="3">
    <source>
        <dbReference type="Proteomes" id="UP000735302"/>
    </source>
</evidence>
<reference evidence="2 3" key="1">
    <citation type="journal article" date="2021" name="Elife">
        <title>Chloroplast acquisition without the gene transfer in kleptoplastic sea slugs, Plakobranchus ocellatus.</title>
        <authorList>
            <person name="Maeda T."/>
            <person name="Takahashi S."/>
            <person name="Yoshida T."/>
            <person name="Shimamura S."/>
            <person name="Takaki Y."/>
            <person name="Nagai Y."/>
            <person name="Toyoda A."/>
            <person name="Suzuki Y."/>
            <person name="Arimoto A."/>
            <person name="Ishii H."/>
            <person name="Satoh N."/>
            <person name="Nishiyama T."/>
            <person name="Hasebe M."/>
            <person name="Maruyama T."/>
            <person name="Minagawa J."/>
            <person name="Obokata J."/>
            <person name="Shigenobu S."/>
        </authorList>
    </citation>
    <scope>NUCLEOTIDE SEQUENCE [LARGE SCALE GENOMIC DNA]</scope>
</reference>
<keyword evidence="1" id="KW-0812">Transmembrane</keyword>
<comment type="caution">
    <text evidence="2">The sequence shown here is derived from an EMBL/GenBank/DDBJ whole genome shotgun (WGS) entry which is preliminary data.</text>
</comment>